<feature type="non-terminal residue" evidence="1">
    <location>
        <position position="1"/>
    </location>
</feature>
<evidence type="ECO:0000313" key="1">
    <source>
        <dbReference type="EMBL" id="CAG8586277.1"/>
    </source>
</evidence>
<keyword evidence="2" id="KW-1185">Reference proteome</keyword>
<comment type="caution">
    <text evidence="1">The sequence shown here is derived from an EMBL/GenBank/DDBJ whole genome shotgun (WGS) entry which is preliminary data.</text>
</comment>
<reference evidence="1 2" key="1">
    <citation type="submission" date="2021-06" db="EMBL/GenBank/DDBJ databases">
        <authorList>
            <person name="Kallberg Y."/>
            <person name="Tangrot J."/>
            <person name="Rosling A."/>
        </authorList>
    </citation>
    <scope>NUCLEOTIDE SEQUENCE [LARGE SCALE GENOMIC DNA]</scope>
    <source>
        <strain evidence="1 2">120-4 pot B 10/14</strain>
    </source>
</reference>
<name>A0ABN7UFU1_GIGMA</name>
<sequence length="1533" mass="176219">FDKTNHNVELFQWYPNFDEDADIKNKDECDIVMKIEVDKKGEKSMIENFENEEKIKNSSELNDLAISKTTITNIDQGSTTYNLGYCCKNRINMDHNDLTKATINTINSSSNEIVLDQKQLILTNDGIFDICHDETDVKNNEHKVSDSYQDEPNIGTDVQLEIDTEKDTIIRDTVKFESHIDRFDESVGKNYANIPGDKTKKHYDEMINDRKELKEWSNLAYWYRDDEREAKIEAVDRGYSSNCKKRSGNEKLIDEIGENNENNALISEKIFDYYNNLVKTRKTNITKHNIPVFRVKNDNNGDKAPDGRACIFNIEIENVKGLCDKEIIYKYHHKDKFCDEESCYKCPASDYRSLIKIKEDKKSMIDVKSTMVELKYNGIKGIKIEEKNDNVDNGEMMHIENDYVDGIGRESISTMFKDKMTQIKKIIPICESILQVIWEVIRWIVMNGLGHVTHILNFDSGKKIGSSSRGKKSVKETFKDNVIWITSKKQKAIESVEMYIYRFDTCVEPIENMVDEDDVVYWFVSGLKEPYRSELLTSSCSSYHVVKVVAIAMEKQLLKVNKQKTISVVNNEEETINKMQEENLPIVTQSEKLEDRGFKSRSHDGEENLEVMVTDMVAKNELDVNDPEFTTSGHSDEGEPVVIKLMNNDGGNGHAIKEKNNLINVKGINEKLSRNQIKGINCKDKPNDSKDDELNMQSNINMDRRMEIVNIPGEVVESDEIKNSTDRLANWLFISGNVYLKEYDDTNVLVIGNHHDSEYENTRNFDEVPRPDSSEHGPSCIIGRKSLLEYKYGDGNRLVYDREKLVAPYNENIAGKQGELIIYVPLMNQHQDRVMKLVRLETTFLVNWVDRLCRWFPEVKDMVEVLAPKYAREKNNESIIYEENRMGYDFEAVTVKGNMNKAVKEDVKTIDYVEKNDINVSNDADVDDSNRKEADVEMESVSIESDLKASGVEYEDNGDKAPDSRAKIINIEVEKSVTITEENKRTMMDVRNTVDKLVYDGMERIVMQIWEGILPLIWEVMIWIVINGLGHVTHISNFDPGGKIKAQPIENMVDEDDVVYWFVSGLKEPYRSELLTSSCSSYHVVKVVAIAMEKQLLKVNKQKTISVVNNEEETINKMQEENLPIVTQSEKLEDRGFKSRSHDGEENLEVMVTDMVAKNELDVNDPEFTTSGHSDEGEPVVIKLMNNDGGNGHAIKEKNNLINVKGINEKLSRNQIKGINCKDKPNDSKDDELNMQSNINMDRRMEIVNIPGEVVESDEIKNSTDRLANWLFISGNVYLKEYDDTNVLVIGNHHDSEYENTRNFDEVPRPDSSEHGPSCIIGRKSLLEYKYGDGNRLVYDREKLVAPYNENIAGKQGELIIYVPLMNQHQDRVMKLVRLETTFLVNWVDRLCRWFPEVKDMVEVLAPKYAREKNNESIIYEENRMGYDFEAVTVKGNMNKAVKEDVKTIDYVEKNDINVSNDADVDDSNRKEADVEMESVSIESDLKASGVEYEDNGDKAPDSRAKIINIEVEKSEGICDENVKCKYYRERIP</sequence>
<protein>
    <submittedName>
        <fullName evidence="1">45071_t:CDS:1</fullName>
    </submittedName>
</protein>
<gene>
    <name evidence="1" type="ORF">GMARGA_LOCUS6191</name>
</gene>
<organism evidence="1 2">
    <name type="scientific">Gigaspora margarita</name>
    <dbReference type="NCBI Taxonomy" id="4874"/>
    <lineage>
        <taxon>Eukaryota</taxon>
        <taxon>Fungi</taxon>
        <taxon>Fungi incertae sedis</taxon>
        <taxon>Mucoromycota</taxon>
        <taxon>Glomeromycotina</taxon>
        <taxon>Glomeromycetes</taxon>
        <taxon>Diversisporales</taxon>
        <taxon>Gigasporaceae</taxon>
        <taxon>Gigaspora</taxon>
    </lineage>
</organism>
<dbReference type="Proteomes" id="UP000789901">
    <property type="component" value="Unassembled WGS sequence"/>
</dbReference>
<proteinExistence type="predicted"/>
<accession>A0ABN7UFU1</accession>
<dbReference type="EMBL" id="CAJVQB010002763">
    <property type="protein sequence ID" value="CAG8586277.1"/>
    <property type="molecule type" value="Genomic_DNA"/>
</dbReference>
<evidence type="ECO:0000313" key="2">
    <source>
        <dbReference type="Proteomes" id="UP000789901"/>
    </source>
</evidence>